<organism evidence="4 5">
    <name type="scientific">Roseococcus suduntuyensis</name>
    <dbReference type="NCBI Taxonomy" id="455361"/>
    <lineage>
        <taxon>Bacteria</taxon>
        <taxon>Pseudomonadati</taxon>
        <taxon>Pseudomonadota</taxon>
        <taxon>Alphaproteobacteria</taxon>
        <taxon>Acetobacterales</taxon>
        <taxon>Roseomonadaceae</taxon>
        <taxon>Roseococcus</taxon>
    </lineage>
</organism>
<evidence type="ECO:0000256" key="1">
    <source>
        <dbReference type="ARBA" id="ARBA00022729"/>
    </source>
</evidence>
<name>A0A840A5F9_9PROT</name>
<keyword evidence="1 2" id="KW-0732">Signal</keyword>
<dbReference type="EMBL" id="JACIDJ010000001">
    <property type="protein sequence ID" value="MBB3896749.1"/>
    <property type="molecule type" value="Genomic_DNA"/>
</dbReference>
<feature type="signal peptide" evidence="2">
    <location>
        <begin position="1"/>
        <end position="24"/>
    </location>
</feature>
<accession>A0A840A5F9</accession>
<dbReference type="InterPro" id="IPR001638">
    <property type="entry name" value="Solute-binding_3/MltF_N"/>
</dbReference>
<dbReference type="PANTHER" id="PTHR35936:SF17">
    <property type="entry name" value="ARGININE-BINDING EXTRACELLULAR PROTEIN ARTP"/>
    <property type="match status" value="1"/>
</dbReference>
<keyword evidence="5" id="KW-1185">Reference proteome</keyword>
<evidence type="ECO:0000256" key="2">
    <source>
        <dbReference type="SAM" id="SignalP"/>
    </source>
</evidence>
<evidence type="ECO:0000259" key="3">
    <source>
        <dbReference type="SMART" id="SM00062"/>
    </source>
</evidence>
<gene>
    <name evidence="4" type="ORF">GGQ83_000175</name>
</gene>
<feature type="chain" id="PRO_5032407069" evidence="2">
    <location>
        <begin position="25"/>
        <end position="261"/>
    </location>
</feature>
<proteinExistence type="predicted"/>
<dbReference type="SUPFAM" id="SSF53850">
    <property type="entry name" value="Periplasmic binding protein-like II"/>
    <property type="match status" value="1"/>
</dbReference>
<feature type="domain" description="Solute-binding protein family 3/N-terminal" evidence="3">
    <location>
        <begin position="36"/>
        <end position="254"/>
    </location>
</feature>
<dbReference type="Gene3D" id="3.40.190.10">
    <property type="entry name" value="Periplasmic binding protein-like II"/>
    <property type="match status" value="2"/>
</dbReference>
<comment type="caution">
    <text evidence="4">The sequence shown here is derived from an EMBL/GenBank/DDBJ whole genome shotgun (WGS) entry which is preliminary data.</text>
</comment>
<dbReference type="Pfam" id="PF00497">
    <property type="entry name" value="SBP_bac_3"/>
    <property type="match status" value="1"/>
</dbReference>
<sequence>MRAPPLTRRTALAAGLLLPGTARADGSFAAIRAAGRLRLGLLVDDTPMAFRNHGTQLDGMAVAVGAAMAFGMGVQPDFDLTTYGDQVDALREGRFDLLLTAPAMTLEAARVMMFSTPYAELDWHLLARRDLPLPGLDELGRRPLVQLRGWNSVFGNQLLGERPRHLLLRQDWRGIAEALADGEAEAAIVPATLAARITETLPAIETKSSLGRALMAITAPFGAHDLLEAVNAQLLLLRQRGVLAILHQHFLGTRLRVGGAP</sequence>
<protein>
    <submittedName>
        <fullName evidence="4">Polar amino acid transport system substrate-binding protein</fullName>
    </submittedName>
</protein>
<evidence type="ECO:0000313" key="5">
    <source>
        <dbReference type="Proteomes" id="UP000553193"/>
    </source>
</evidence>
<evidence type="ECO:0000313" key="4">
    <source>
        <dbReference type="EMBL" id="MBB3896749.1"/>
    </source>
</evidence>
<dbReference type="PANTHER" id="PTHR35936">
    <property type="entry name" value="MEMBRANE-BOUND LYTIC MUREIN TRANSGLYCOSYLASE F"/>
    <property type="match status" value="1"/>
</dbReference>
<dbReference type="SMART" id="SM00062">
    <property type="entry name" value="PBPb"/>
    <property type="match status" value="1"/>
</dbReference>
<dbReference type="Proteomes" id="UP000553193">
    <property type="component" value="Unassembled WGS sequence"/>
</dbReference>
<dbReference type="RefSeq" id="WP_184381709.1">
    <property type="nucleotide sequence ID" value="NZ_JACIDJ010000001.1"/>
</dbReference>
<dbReference type="AlphaFoldDB" id="A0A840A5F9"/>
<reference evidence="4 5" key="1">
    <citation type="submission" date="2020-08" db="EMBL/GenBank/DDBJ databases">
        <title>Genomic Encyclopedia of Type Strains, Phase IV (KMG-IV): sequencing the most valuable type-strain genomes for metagenomic binning, comparative biology and taxonomic classification.</title>
        <authorList>
            <person name="Goeker M."/>
        </authorList>
    </citation>
    <scope>NUCLEOTIDE SEQUENCE [LARGE SCALE GENOMIC DNA]</scope>
    <source>
        <strain evidence="4 5">DSM 19979</strain>
    </source>
</reference>